<dbReference type="SUPFAM" id="SSF54001">
    <property type="entry name" value="Cysteine proteinases"/>
    <property type="match status" value="1"/>
</dbReference>
<comment type="catalytic activity">
    <reaction evidence="1 6">
        <text>Thiol-dependent hydrolysis of ester, thioester, amide, peptide and isopeptide bonds formed by the C-terminal Gly of ubiquitin (a 76-residue protein attached to proteins as an intracellular targeting signal).</text>
        <dbReference type="EC" id="3.4.19.12"/>
    </reaction>
</comment>
<keyword evidence="11" id="KW-1185">Reference proteome</keyword>
<dbReference type="InterPro" id="IPR029071">
    <property type="entry name" value="Ubiquitin-like_domsf"/>
</dbReference>
<dbReference type="GO" id="GO:0070628">
    <property type="term" value="F:proteasome binding"/>
    <property type="evidence" value="ECO:0007669"/>
    <property type="project" value="TreeGrafter"/>
</dbReference>
<feature type="domain" description="USP" evidence="9">
    <location>
        <begin position="362"/>
        <end position="754"/>
    </location>
</feature>
<dbReference type="EC" id="3.4.19.12" evidence="6"/>
<dbReference type="PANTHER" id="PTHR43982">
    <property type="entry name" value="UBIQUITIN CARBOXYL-TERMINAL HYDROLASE"/>
    <property type="match status" value="1"/>
</dbReference>
<sequence length="756" mass="86994">MRRRLRTTSNIWTGKRLMFIRAHMDKSESWATLFLICIVYIGIDKEFVIFAISGSTNNCIKYIDIENLNYELVFEDKNDIYQRFYPMTMASEVNEQIMHEKEHKKTNLFLTKLNFLCILICFCLSFSVLQMGYERIGNLIIETDEWRKKNSLLDIKRSQIVYAAITKIFLVFGTILIFASALASLIPFDIALKTSSNPGKYYKKIIRVCSFLNYIFLTLMAVFNQTFAMEIPYYYFIINSSNISQHAGKSYPITMDDGKLGIDLKNEVMELTKVPLERQKFMIKGGKLEDETILSEKIKDGSVIMVLGTPDKDLINKPSAGQIREMQNTTVTTNKRFKSGSSDDKQDLSFLNDLKTIEKPTLGMINLGNTCYINSTIQALYQIGTLKEAVLKLNRADFDNVNSSLRPHVELVFELKKLFEDLSSDTKTNVFPISFITKLRAIHEQFKEVDRASGVHKQQDAEELFTLVLNSVEMVTPEALADLKIDMLTKITDTENSEDISYKTTEDSKLRCHISIKTNFLQDGLKDSLKEYLTKTSDVTNQMAKFEYDNKITKLPKFLTVQFVRFFWKKDTKVKSKILRKVTFPFELDVADLLEESYKKQKIEARDKLRNFLKDREADEQKFINDNSINKTPTGITKEAYSKLTTEEKQTKWKGLYDSKMKEWDDKKLKEILPKNIDKSENPTSCYELQGIIAHKGANSESGHYQAFIKDPQDENNWLKYDDDVVTKISKEKVEALAGGGEGDSALILIYKGLGL</sequence>
<dbReference type="GO" id="GO:0043161">
    <property type="term" value="P:proteasome-mediated ubiquitin-dependent protein catabolic process"/>
    <property type="evidence" value="ECO:0007669"/>
    <property type="project" value="InterPro"/>
</dbReference>
<dbReference type="GO" id="GO:0004843">
    <property type="term" value="F:cysteine-type deubiquitinase activity"/>
    <property type="evidence" value="ECO:0007669"/>
    <property type="project" value="UniProtKB-UniRule"/>
</dbReference>
<feature type="transmembrane region" description="Helical" evidence="7">
    <location>
        <begin position="205"/>
        <end position="223"/>
    </location>
</feature>
<gene>
    <name evidence="10" type="ORF">HANVADRAFT_3094</name>
</gene>
<name>A0A1B7TBH5_9ASCO</name>
<evidence type="ECO:0000256" key="5">
    <source>
        <dbReference type="ARBA" id="ARBA00022807"/>
    </source>
</evidence>
<protein>
    <recommendedName>
        <fullName evidence="6">Ubiquitin carboxyl-terminal hydrolase</fullName>
        <ecNumber evidence="6">3.4.19.12</ecNumber>
    </recommendedName>
</protein>
<dbReference type="OrthoDB" id="333239at2759"/>
<evidence type="ECO:0000256" key="1">
    <source>
        <dbReference type="ARBA" id="ARBA00000707"/>
    </source>
</evidence>
<feature type="transmembrane region" description="Helical" evidence="7">
    <location>
        <begin position="113"/>
        <end position="133"/>
    </location>
</feature>
<accession>A0A1B7TBH5</accession>
<feature type="domain" description="Ubiquitin-like" evidence="8">
    <location>
        <begin position="236"/>
        <end position="307"/>
    </location>
</feature>
<organism evidence="10 11">
    <name type="scientific">Hanseniaspora valbyensis NRRL Y-1626</name>
    <dbReference type="NCBI Taxonomy" id="766949"/>
    <lineage>
        <taxon>Eukaryota</taxon>
        <taxon>Fungi</taxon>
        <taxon>Dikarya</taxon>
        <taxon>Ascomycota</taxon>
        <taxon>Saccharomycotina</taxon>
        <taxon>Saccharomycetes</taxon>
        <taxon>Saccharomycodales</taxon>
        <taxon>Saccharomycodaceae</taxon>
        <taxon>Hanseniaspora</taxon>
    </lineage>
</organism>
<dbReference type="PROSITE" id="PS50053">
    <property type="entry name" value="UBIQUITIN_2"/>
    <property type="match status" value="1"/>
</dbReference>
<keyword evidence="3 6" id="KW-0833">Ubl conjugation pathway</keyword>
<dbReference type="Gene3D" id="3.10.20.90">
    <property type="entry name" value="Phosphatidylinositol 3-kinase Catalytic Subunit, Chain A, domain 1"/>
    <property type="match status" value="1"/>
</dbReference>
<dbReference type="InterPro" id="IPR018200">
    <property type="entry name" value="USP_CS"/>
</dbReference>
<comment type="caution">
    <text evidence="10">The sequence shown here is derived from an EMBL/GenBank/DDBJ whole genome shotgun (WGS) entry which is preliminary data.</text>
</comment>
<evidence type="ECO:0000313" key="10">
    <source>
        <dbReference type="EMBL" id="OBA26080.1"/>
    </source>
</evidence>
<evidence type="ECO:0000256" key="7">
    <source>
        <dbReference type="SAM" id="Phobius"/>
    </source>
</evidence>
<dbReference type="EMBL" id="LXPE01000024">
    <property type="protein sequence ID" value="OBA26080.1"/>
    <property type="molecule type" value="Genomic_DNA"/>
</dbReference>
<reference evidence="11" key="1">
    <citation type="journal article" date="2016" name="Proc. Natl. Acad. Sci. U.S.A.">
        <title>Comparative genomics of biotechnologically important yeasts.</title>
        <authorList>
            <person name="Riley R."/>
            <person name="Haridas S."/>
            <person name="Wolfe K.H."/>
            <person name="Lopes M.R."/>
            <person name="Hittinger C.T."/>
            <person name="Goeker M."/>
            <person name="Salamov A.A."/>
            <person name="Wisecaver J.H."/>
            <person name="Long T.M."/>
            <person name="Calvey C.H."/>
            <person name="Aerts A.L."/>
            <person name="Barry K.W."/>
            <person name="Choi C."/>
            <person name="Clum A."/>
            <person name="Coughlan A.Y."/>
            <person name="Deshpande S."/>
            <person name="Douglass A.P."/>
            <person name="Hanson S.J."/>
            <person name="Klenk H.-P."/>
            <person name="LaButti K.M."/>
            <person name="Lapidus A."/>
            <person name="Lindquist E.A."/>
            <person name="Lipzen A.M."/>
            <person name="Meier-Kolthoff J.P."/>
            <person name="Ohm R.A."/>
            <person name="Otillar R.P."/>
            <person name="Pangilinan J.L."/>
            <person name="Peng Y."/>
            <person name="Rokas A."/>
            <person name="Rosa C.A."/>
            <person name="Scheuner C."/>
            <person name="Sibirny A.A."/>
            <person name="Slot J.C."/>
            <person name="Stielow J.B."/>
            <person name="Sun H."/>
            <person name="Kurtzman C.P."/>
            <person name="Blackwell M."/>
            <person name="Grigoriev I.V."/>
            <person name="Jeffries T.W."/>
        </authorList>
    </citation>
    <scope>NUCLEOTIDE SEQUENCE [LARGE SCALE GENOMIC DNA]</scope>
    <source>
        <strain evidence="11">NRRL Y-1626</strain>
    </source>
</reference>
<dbReference type="Pfam" id="PF00443">
    <property type="entry name" value="UCH"/>
    <property type="match status" value="1"/>
</dbReference>
<dbReference type="GO" id="GO:0016579">
    <property type="term" value="P:protein deubiquitination"/>
    <property type="evidence" value="ECO:0007669"/>
    <property type="project" value="InterPro"/>
</dbReference>
<dbReference type="PROSITE" id="PS00972">
    <property type="entry name" value="USP_1"/>
    <property type="match status" value="1"/>
</dbReference>
<evidence type="ECO:0000256" key="6">
    <source>
        <dbReference type="RuleBase" id="RU366025"/>
    </source>
</evidence>
<evidence type="ECO:0000256" key="4">
    <source>
        <dbReference type="ARBA" id="ARBA00022801"/>
    </source>
</evidence>
<evidence type="ECO:0000256" key="3">
    <source>
        <dbReference type="ARBA" id="ARBA00022786"/>
    </source>
</evidence>
<evidence type="ECO:0000313" key="11">
    <source>
        <dbReference type="Proteomes" id="UP000092321"/>
    </source>
</evidence>
<dbReference type="AlphaFoldDB" id="A0A1B7TBH5"/>
<keyword evidence="4 6" id="KW-0378">Hydrolase</keyword>
<dbReference type="InterPro" id="IPR000626">
    <property type="entry name" value="Ubiquitin-like_dom"/>
</dbReference>
<dbReference type="Gene3D" id="3.90.70.10">
    <property type="entry name" value="Cysteine proteinases"/>
    <property type="match status" value="1"/>
</dbReference>
<dbReference type="PROSITE" id="PS00973">
    <property type="entry name" value="USP_2"/>
    <property type="match status" value="1"/>
</dbReference>
<proteinExistence type="inferred from homology"/>
<keyword evidence="2 6" id="KW-0645">Protease</keyword>
<keyword evidence="5 6" id="KW-0788">Thiol protease</keyword>
<dbReference type="InterPro" id="IPR001394">
    <property type="entry name" value="Peptidase_C19_UCH"/>
</dbReference>
<dbReference type="InterPro" id="IPR038765">
    <property type="entry name" value="Papain-like_cys_pep_sf"/>
</dbReference>
<dbReference type="InterPro" id="IPR028889">
    <property type="entry name" value="USP"/>
</dbReference>
<keyword evidence="7" id="KW-0812">Transmembrane</keyword>
<feature type="transmembrane region" description="Helical" evidence="7">
    <location>
        <begin position="160"/>
        <end position="185"/>
    </location>
</feature>
<dbReference type="SUPFAM" id="SSF54236">
    <property type="entry name" value="Ubiquitin-like"/>
    <property type="match status" value="1"/>
</dbReference>
<dbReference type="PANTHER" id="PTHR43982:SF1">
    <property type="entry name" value="UBIQUITIN CARBOXYL-TERMINAL HYDROLASE 14"/>
    <property type="match status" value="1"/>
</dbReference>
<dbReference type="SMART" id="SM00213">
    <property type="entry name" value="UBQ"/>
    <property type="match status" value="1"/>
</dbReference>
<dbReference type="Pfam" id="PF00240">
    <property type="entry name" value="ubiquitin"/>
    <property type="match status" value="1"/>
</dbReference>
<evidence type="ECO:0000256" key="2">
    <source>
        <dbReference type="ARBA" id="ARBA00022670"/>
    </source>
</evidence>
<dbReference type="Proteomes" id="UP000092321">
    <property type="component" value="Unassembled WGS sequence"/>
</dbReference>
<dbReference type="InterPro" id="IPR044635">
    <property type="entry name" value="UBP14-like"/>
</dbReference>
<dbReference type="GO" id="GO:0061136">
    <property type="term" value="P:regulation of proteasomal protein catabolic process"/>
    <property type="evidence" value="ECO:0007669"/>
    <property type="project" value="TreeGrafter"/>
</dbReference>
<evidence type="ECO:0000259" key="8">
    <source>
        <dbReference type="PROSITE" id="PS50053"/>
    </source>
</evidence>
<comment type="similarity">
    <text evidence="6">Belongs to the peptidase C19 family.</text>
</comment>
<dbReference type="PROSITE" id="PS50235">
    <property type="entry name" value="USP_3"/>
    <property type="match status" value="1"/>
</dbReference>
<keyword evidence="7" id="KW-0472">Membrane</keyword>
<keyword evidence="7" id="KW-1133">Transmembrane helix</keyword>
<evidence type="ECO:0000259" key="9">
    <source>
        <dbReference type="PROSITE" id="PS50235"/>
    </source>
</evidence>